<dbReference type="SUPFAM" id="SSF82171">
    <property type="entry name" value="DPP6 N-terminal domain-like"/>
    <property type="match status" value="1"/>
</dbReference>
<dbReference type="AlphaFoldDB" id="A0A3B0SPW8"/>
<dbReference type="Pfam" id="PF13449">
    <property type="entry name" value="Phytase-like"/>
    <property type="match status" value="1"/>
</dbReference>
<gene>
    <name evidence="2" type="ORF">MNBD_ALPHA01-972</name>
</gene>
<evidence type="ECO:0000313" key="2">
    <source>
        <dbReference type="EMBL" id="VAV96895.1"/>
    </source>
</evidence>
<organism evidence="2">
    <name type="scientific">hydrothermal vent metagenome</name>
    <dbReference type="NCBI Taxonomy" id="652676"/>
    <lineage>
        <taxon>unclassified sequences</taxon>
        <taxon>metagenomes</taxon>
        <taxon>ecological metagenomes</taxon>
    </lineage>
</organism>
<accession>A0A3B0SPW8</accession>
<dbReference type="PIRSF" id="PIRSF031900">
    <property type="entry name" value="UCP031900"/>
    <property type="match status" value="1"/>
</dbReference>
<name>A0A3B0SPW8_9ZZZZ</name>
<reference evidence="2" key="1">
    <citation type="submission" date="2018-06" db="EMBL/GenBank/DDBJ databases">
        <authorList>
            <person name="Zhirakovskaya E."/>
        </authorList>
    </citation>
    <scope>NUCLEOTIDE SEQUENCE</scope>
</reference>
<dbReference type="InterPro" id="IPR014567">
    <property type="entry name" value="UCP031900"/>
</dbReference>
<feature type="domain" description="Phytase-like" evidence="1">
    <location>
        <begin position="104"/>
        <end position="361"/>
    </location>
</feature>
<proteinExistence type="predicted"/>
<dbReference type="InterPro" id="IPR027372">
    <property type="entry name" value="Phytase-like_dom"/>
</dbReference>
<protein>
    <recommendedName>
        <fullName evidence="1">Phytase-like domain-containing protein</fullName>
    </recommendedName>
</protein>
<sequence length="396" mass="43550">MKNPQRKWINFYGIAALAVICLLPVAWADTGPDTRPDTGPDTRPDTEVDAEVISASHSVAQKDDKYTVPLTTIRIPLNHRDSSINTVGRLHYLGGLKITSPKRHFGGISSFVISPDGHQILGVSDSSQWLVADIIYDDKDHLLDMKNARMAPLKNIRGHNHQPARDAEAITAVDGAGYVVSFESPHTLRYFQARRAYDYGSLFSADAQEISFAPDLPKTYAALPDNLGVEALTTLPDGRMLAFSENTVVNGTINQAQGWIIGHGKVEALNYEISPSYRPTDMATLPNGDILVLERHFSLAKGMAARLTRLPAMAVKAGQSIRGEVIADLAFPFNMDNMEALAVRQNAAGEVIIYIMSDNNYNRLQRNLLLMFRLGPATKKATEQVNGLDRILTENN</sequence>
<dbReference type="EMBL" id="UOEJ01000081">
    <property type="protein sequence ID" value="VAV96895.1"/>
    <property type="molecule type" value="Genomic_DNA"/>
</dbReference>
<evidence type="ECO:0000259" key="1">
    <source>
        <dbReference type="Pfam" id="PF13449"/>
    </source>
</evidence>